<sequence length="142" mass="16833">MVTMRKYMKGNGLLEFVAEFLLNMKTFKFTYEQYSMEFYNLLPQELHWAFSKVMFQEIGKLPFHIVVTKLSKVIATASDQILIQNLMQRYVPHVFKERTTVRNLIKELSSLFIKKPSQNRRSKLQFCTLNKRKAGDMIDPDN</sequence>
<dbReference type="WBParaSite" id="PSU_v2.g2607.t1">
    <property type="protein sequence ID" value="PSU_v2.g2607.t1"/>
    <property type="gene ID" value="PSU_v2.g2607"/>
</dbReference>
<evidence type="ECO:0000313" key="2">
    <source>
        <dbReference type="WBParaSite" id="PSU_v2.g2607.t1"/>
    </source>
</evidence>
<dbReference type="AlphaFoldDB" id="A0A914YRG9"/>
<evidence type="ECO:0000313" key="1">
    <source>
        <dbReference type="Proteomes" id="UP000887577"/>
    </source>
</evidence>
<keyword evidence="1" id="KW-1185">Reference proteome</keyword>
<organism evidence="1 2">
    <name type="scientific">Panagrolaimus superbus</name>
    <dbReference type="NCBI Taxonomy" id="310955"/>
    <lineage>
        <taxon>Eukaryota</taxon>
        <taxon>Metazoa</taxon>
        <taxon>Ecdysozoa</taxon>
        <taxon>Nematoda</taxon>
        <taxon>Chromadorea</taxon>
        <taxon>Rhabditida</taxon>
        <taxon>Tylenchina</taxon>
        <taxon>Panagrolaimomorpha</taxon>
        <taxon>Panagrolaimoidea</taxon>
        <taxon>Panagrolaimidae</taxon>
        <taxon>Panagrolaimus</taxon>
    </lineage>
</organism>
<protein>
    <submittedName>
        <fullName evidence="2">Uncharacterized protein</fullName>
    </submittedName>
</protein>
<accession>A0A914YRG9</accession>
<reference evidence="2" key="1">
    <citation type="submission" date="2022-11" db="UniProtKB">
        <authorList>
            <consortium name="WormBaseParasite"/>
        </authorList>
    </citation>
    <scope>IDENTIFICATION</scope>
</reference>
<name>A0A914YRG9_9BILA</name>
<proteinExistence type="predicted"/>
<dbReference type="Proteomes" id="UP000887577">
    <property type="component" value="Unplaced"/>
</dbReference>